<reference evidence="1 2" key="1">
    <citation type="journal article" date="2023" name="Science">
        <title>Complex scaffold remodeling in plant triterpene biosynthesis.</title>
        <authorList>
            <person name="De La Pena R."/>
            <person name="Hodgson H."/>
            <person name="Liu J.C."/>
            <person name="Stephenson M.J."/>
            <person name="Martin A.C."/>
            <person name="Owen C."/>
            <person name="Harkess A."/>
            <person name="Leebens-Mack J."/>
            <person name="Jimenez L.E."/>
            <person name="Osbourn A."/>
            <person name="Sattely E.S."/>
        </authorList>
    </citation>
    <scope>NUCLEOTIDE SEQUENCE [LARGE SCALE GENOMIC DNA]</scope>
    <source>
        <strain evidence="2">cv. JPN11</strain>
        <tissue evidence="1">Leaf</tissue>
    </source>
</reference>
<name>A0ACC1YHB5_MELAZ</name>
<dbReference type="EMBL" id="CM051396">
    <property type="protein sequence ID" value="KAJ4722488.1"/>
    <property type="molecule type" value="Genomic_DNA"/>
</dbReference>
<comment type="caution">
    <text evidence="1">The sequence shown here is derived from an EMBL/GenBank/DDBJ whole genome shotgun (WGS) entry which is preliminary data.</text>
</comment>
<gene>
    <name evidence="1" type="ORF">OWV82_005979</name>
</gene>
<keyword evidence="2" id="KW-1185">Reference proteome</keyword>
<protein>
    <submittedName>
        <fullName evidence="1">Protein MARD1</fullName>
    </submittedName>
</protein>
<accession>A0ACC1YHB5</accession>
<evidence type="ECO:0000313" key="2">
    <source>
        <dbReference type="Proteomes" id="UP001164539"/>
    </source>
</evidence>
<evidence type="ECO:0000313" key="1">
    <source>
        <dbReference type="EMBL" id="KAJ4722488.1"/>
    </source>
</evidence>
<sequence>MAENGSLPSPISDKNKKQSSFPRLFTGLSNLKAFSEIEVPVMSPTSILDISKPFSVLKNPFWSELNTNSPRTPEPETRHKLETKGIGLGIVDVLKDENLDPKESKSETRTVLFGSQLKIQIPPLVPCVLSPQDSPKSPVEFGIKTRNQLSSFSSVVSPSPAKKPILNSANSGLETPNSPQVYTGCLSASDMELSEEYTCVISRGPNPKTTHIFDNCIVESCCSAICLSPLRKENNGFIANDQLTYPSESFLSFCYACKKNLDQGKDIFMYRGERAFCSSECRFQEMMLEEEGMDKLDPGDVYGACS</sequence>
<dbReference type="Proteomes" id="UP001164539">
    <property type="component" value="Chromosome 3"/>
</dbReference>
<organism evidence="1 2">
    <name type="scientific">Melia azedarach</name>
    <name type="common">Chinaberry tree</name>
    <dbReference type="NCBI Taxonomy" id="155640"/>
    <lineage>
        <taxon>Eukaryota</taxon>
        <taxon>Viridiplantae</taxon>
        <taxon>Streptophyta</taxon>
        <taxon>Embryophyta</taxon>
        <taxon>Tracheophyta</taxon>
        <taxon>Spermatophyta</taxon>
        <taxon>Magnoliopsida</taxon>
        <taxon>eudicotyledons</taxon>
        <taxon>Gunneridae</taxon>
        <taxon>Pentapetalae</taxon>
        <taxon>rosids</taxon>
        <taxon>malvids</taxon>
        <taxon>Sapindales</taxon>
        <taxon>Meliaceae</taxon>
        <taxon>Melia</taxon>
    </lineage>
</organism>
<proteinExistence type="predicted"/>